<dbReference type="STRING" id="3775.A0A1Q3CS52"/>
<dbReference type="InterPro" id="IPR027806">
    <property type="entry name" value="HARBI1_dom"/>
</dbReference>
<sequence length="134" mass="15870">MAKPNNGFPFPPPSMHSNLLKKIIIICSVLIVTYLQFFGVIIVYNYYPCDIAYTYTRGFMTAYRKVRYWLGDFRHRRAMSKKEKFNHAHAKLRNVIERTYEVLKARFLILSKMAPYPFLFKGMLLLLVLQLIIL</sequence>
<organism evidence="5 6">
    <name type="scientific">Cephalotus follicularis</name>
    <name type="common">Albany pitcher plant</name>
    <dbReference type="NCBI Taxonomy" id="3775"/>
    <lineage>
        <taxon>Eukaryota</taxon>
        <taxon>Viridiplantae</taxon>
        <taxon>Streptophyta</taxon>
        <taxon>Embryophyta</taxon>
        <taxon>Tracheophyta</taxon>
        <taxon>Spermatophyta</taxon>
        <taxon>Magnoliopsida</taxon>
        <taxon>eudicotyledons</taxon>
        <taxon>Gunneridae</taxon>
        <taxon>Pentapetalae</taxon>
        <taxon>rosids</taxon>
        <taxon>fabids</taxon>
        <taxon>Oxalidales</taxon>
        <taxon>Cephalotaceae</taxon>
        <taxon>Cephalotus</taxon>
    </lineage>
</organism>
<comment type="cofactor">
    <cofactor evidence="1">
        <name>a divalent metal cation</name>
        <dbReference type="ChEBI" id="CHEBI:60240"/>
    </cofactor>
</comment>
<keyword evidence="6" id="KW-1185">Reference proteome</keyword>
<keyword evidence="2" id="KW-0479">Metal-binding</keyword>
<feature type="transmembrane region" description="Helical" evidence="3">
    <location>
        <begin position="23"/>
        <end position="47"/>
    </location>
</feature>
<feature type="transmembrane region" description="Helical" evidence="3">
    <location>
        <begin position="114"/>
        <end position="133"/>
    </location>
</feature>
<evidence type="ECO:0000313" key="5">
    <source>
        <dbReference type="EMBL" id="GAV82961.1"/>
    </source>
</evidence>
<evidence type="ECO:0000259" key="4">
    <source>
        <dbReference type="Pfam" id="PF13359"/>
    </source>
</evidence>
<dbReference type="Pfam" id="PF13359">
    <property type="entry name" value="DDE_Tnp_4"/>
    <property type="match status" value="1"/>
</dbReference>
<dbReference type="OrthoDB" id="1681765at2759"/>
<accession>A0A1Q3CS52</accession>
<dbReference type="AlphaFoldDB" id="A0A1Q3CS52"/>
<protein>
    <submittedName>
        <fullName evidence="5">DDE_4 domain-containing protein</fullName>
    </submittedName>
</protein>
<gene>
    <name evidence="5" type="ORF">CFOL_v3_26412</name>
</gene>
<comment type="caution">
    <text evidence="5">The sequence shown here is derived from an EMBL/GenBank/DDBJ whole genome shotgun (WGS) entry which is preliminary data.</text>
</comment>
<dbReference type="EMBL" id="BDDD01002766">
    <property type="protein sequence ID" value="GAV82961.1"/>
    <property type="molecule type" value="Genomic_DNA"/>
</dbReference>
<keyword evidence="3" id="KW-0812">Transmembrane</keyword>
<keyword evidence="3" id="KW-1133">Transmembrane helix</keyword>
<dbReference type="Proteomes" id="UP000187406">
    <property type="component" value="Unassembled WGS sequence"/>
</dbReference>
<feature type="domain" description="DDE Tnp4" evidence="4">
    <location>
        <begin position="50"/>
        <end position="115"/>
    </location>
</feature>
<reference evidence="6" key="1">
    <citation type="submission" date="2016-04" db="EMBL/GenBank/DDBJ databases">
        <title>Cephalotus genome sequencing.</title>
        <authorList>
            <person name="Fukushima K."/>
            <person name="Hasebe M."/>
            <person name="Fang X."/>
        </authorList>
    </citation>
    <scope>NUCLEOTIDE SEQUENCE [LARGE SCALE GENOMIC DNA]</scope>
    <source>
        <strain evidence="6">cv. St1</strain>
    </source>
</reference>
<evidence type="ECO:0000256" key="3">
    <source>
        <dbReference type="SAM" id="Phobius"/>
    </source>
</evidence>
<name>A0A1Q3CS52_CEPFO</name>
<evidence type="ECO:0000256" key="2">
    <source>
        <dbReference type="ARBA" id="ARBA00022723"/>
    </source>
</evidence>
<evidence type="ECO:0000313" key="6">
    <source>
        <dbReference type="Proteomes" id="UP000187406"/>
    </source>
</evidence>
<dbReference type="InParanoid" id="A0A1Q3CS52"/>
<dbReference type="GO" id="GO:0046872">
    <property type="term" value="F:metal ion binding"/>
    <property type="evidence" value="ECO:0007669"/>
    <property type="project" value="UniProtKB-KW"/>
</dbReference>
<evidence type="ECO:0000256" key="1">
    <source>
        <dbReference type="ARBA" id="ARBA00001968"/>
    </source>
</evidence>
<keyword evidence="3" id="KW-0472">Membrane</keyword>
<proteinExistence type="predicted"/>